<comment type="similarity">
    <text evidence="1 6">Belongs to the MYST (SAS/MOZ) family.</text>
</comment>
<dbReference type="GO" id="GO:0006355">
    <property type="term" value="P:regulation of DNA-templated transcription"/>
    <property type="evidence" value="ECO:0007669"/>
    <property type="project" value="InterPro"/>
</dbReference>
<dbReference type="PANTHER" id="PTHR10615">
    <property type="entry name" value="HISTONE ACETYLTRANSFERASE"/>
    <property type="match status" value="1"/>
</dbReference>
<dbReference type="SUPFAM" id="SSF55729">
    <property type="entry name" value="Acyl-CoA N-acyltransferases (Nat)"/>
    <property type="match status" value="1"/>
</dbReference>
<dbReference type="Gene3D" id="1.10.10.10">
    <property type="entry name" value="Winged helix-like DNA-binding domain superfamily/Winged helix DNA-binding domain"/>
    <property type="match status" value="1"/>
</dbReference>
<dbReference type="GO" id="GO:0005634">
    <property type="term" value="C:nucleus"/>
    <property type="evidence" value="ECO:0007669"/>
    <property type="project" value="UniProtKB-SubCell"/>
</dbReference>
<feature type="domain" description="MYST-type HAT" evidence="7">
    <location>
        <begin position="1"/>
        <end position="171"/>
    </location>
</feature>
<evidence type="ECO:0000256" key="1">
    <source>
        <dbReference type="ARBA" id="ARBA00010107"/>
    </source>
</evidence>
<accession>A0A3P7GYR6</accession>
<dbReference type="Gene3D" id="3.40.630.30">
    <property type="match status" value="1"/>
</dbReference>
<keyword evidence="3" id="KW-0808">Transferase</keyword>
<dbReference type="GO" id="GO:0044545">
    <property type="term" value="C:NSL complex"/>
    <property type="evidence" value="ECO:0007669"/>
    <property type="project" value="TreeGrafter"/>
</dbReference>
<protein>
    <recommendedName>
        <fullName evidence="2 6">Histone acetyltransferase</fullName>
        <ecNumber evidence="2 6">2.3.1.48</ecNumber>
    </recommendedName>
</protein>
<dbReference type="AlphaFoldDB" id="A0A3P7GYR6"/>
<name>A0A3P7GYR6_TOXCA</name>
<evidence type="ECO:0000256" key="2">
    <source>
        <dbReference type="ARBA" id="ARBA00013184"/>
    </source>
</evidence>
<dbReference type="PROSITE" id="PS51726">
    <property type="entry name" value="MYST_HAT"/>
    <property type="match status" value="1"/>
</dbReference>
<comment type="subcellular location">
    <subcellularLocation>
        <location evidence="6">Nucleus</location>
    </subcellularLocation>
</comment>
<dbReference type="EMBL" id="UYWY01001692">
    <property type="protein sequence ID" value="VDM27115.1"/>
    <property type="molecule type" value="Genomic_DNA"/>
</dbReference>
<dbReference type="InterPro" id="IPR002717">
    <property type="entry name" value="HAT_MYST-type"/>
</dbReference>
<gene>
    <name evidence="8" type="ORF">TCNE_LOCUS1939</name>
</gene>
<dbReference type="InterPro" id="IPR036388">
    <property type="entry name" value="WH-like_DNA-bd_sf"/>
</dbReference>
<sequence>MQVYCQCLCLLAKLFLDHKTLYFDVEPFLFYVLCEMDDESAHVVGFFSKERSSPDGNNLACYELSKREGLIGSPEKPLSDLGKLGYRSYWSWVVLEALERGTKVTISDLSRETGIHSDDIIDTLDALRLTRYWRGKQTMQITRKLVEHSKKTGMVKKPRLLLKPRLLRWHPRPPSPAT</sequence>
<comment type="catalytic activity">
    <reaction evidence="6">
        <text>L-lysyl-[protein] + acetyl-CoA = N(6)-acetyl-L-lysyl-[protein] + CoA + H(+)</text>
        <dbReference type="Rhea" id="RHEA:45948"/>
        <dbReference type="Rhea" id="RHEA-COMP:9752"/>
        <dbReference type="Rhea" id="RHEA-COMP:10731"/>
        <dbReference type="ChEBI" id="CHEBI:15378"/>
        <dbReference type="ChEBI" id="CHEBI:29969"/>
        <dbReference type="ChEBI" id="CHEBI:57287"/>
        <dbReference type="ChEBI" id="CHEBI:57288"/>
        <dbReference type="ChEBI" id="CHEBI:61930"/>
        <dbReference type="EC" id="2.3.1.48"/>
    </reaction>
</comment>
<dbReference type="InterPro" id="IPR050603">
    <property type="entry name" value="MYST_HAT"/>
</dbReference>
<dbReference type="GO" id="GO:0046972">
    <property type="term" value="F:histone H4K16 acetyltransferase activity"/>
    <property type="evidence" value="ECO:0007669"/>
    <property type="project" value="TreeGrafter"/>
</dbReference>
<feature type="active site" description="Proton donor/acceptor" evidence="5">
    <location>
        <position position="75"/>
    </location>
</feature>
<dbReference type="GO" id="GO:0072487">
    <property type="term" value="C:MSL complex"/>
    <property type="evidence" value="ECO:0007669"/>
    <property type="project" value="TreeGrafter"/>
</dbReference>
<dbReference type="InterPro" id="IPR016181">
    <property type="entry name" value="Acyl_CoA_acyltransferase"/>
</dbReference>
<proteinExistence type="inferred from homology"/>
<evidence type="ECO:0000259" key="7">
    <source>
        <dbReference type="PROSITE" id="PS51726"/>
    </source>
</evidence>
<reference evidence="8" key="1">
    <citation type="submission" date="2018-11" db="EMBL/GenBank/DDBJ databases">
        <authorList>
            <consortium name="Pathogen Informatics"/>
        </authorList>
    </citation>
    <scope>NUCLEOTIDE SEQUENCE [LARGE SCALE GENOMIC DNA]</scope>
</reference>
<dbReference type="GO" id="GO:0035267">
    <property type="term" value="C:NuA4 histone acetyltransferase complex"/>
    <property type="evidence" value="ECO:0007669"/>
    <property type="project" value="TreeGrafter"/>
</dbReference>
<dbReference type="EC" id="2.3.1.48" evidence="2 6"/>
<dbReference type="Pfam" id="PF01853">
    <property type="entry name" value="MOZ_SAS"/>
    <property type="match status" value="2"/>
</dbReference>
<keyword evidence="4" id="KW-0007">Acetylation</keyword>
<organism evidence="8">
    <name type="scientific">Toxocara canis</name>
    <name type="common">Canine roundworm</name>
    <dbReference type="NCBI Taxonomy" id="6265"/>
    <lineage>
        <taxon>Eukaryota</taxon>
        <taxon>Metazoa</taxon>
        <taxon>Ecdysozoa</taxon>
        <taxon>Nematoda</taxon>
        <taxon>Chromadorea</taxon>
        <taxon>Rhabditida</taxon>
        <taxon>Spirurina</taxon>
        <taxon>Ascaridomorpha</taxon>
        <taxon>Ascaridoidea</taxon>
        <taxon>Toxocaridae</taxon>
        <taxon>Toxocara</taxon>
    </lineage>
</organism>
<evidence type="ECO:0000256" key="3">
    <source>
        <dbReference type="ARBA" id="ARBA00022679"/>
    </source>
</evidence>
<dbReference type="FunFam" id="1.10.10.10:FF:000022">
    <property type="entry name" value="Histone acetyltransferase"/>
    <property type="match status" value="1"/>
</dbReference>
<evidence type="ECO:0000256" key="6">
    <source>
        <dbReference type="RuleBase" id="RU361211"/>
    </source>
</evidence>
<evidence type="ECO:0000313" key="8">
    <source>
        <dbReference type="EMBL" id="VDM27115.1"/>
    </source>
</evidence>
<evidence type="ECO:0000256" key="4">
    <source>
        <dbReference type="ARBA" id="ARBA00022990"/>
    </source>
</evidence>
<keyword evidence="6" id="KW-0539">Nucleus</keyword>
<dbReference type="PANTHER" id="PTHR10615:SF82">
    <property type="entry name" value="HISTONE ACETYLTRANSFERASE KAT8"/>
    <property type="match status" value="1"/>
</dbReference>
<evidence type="ECO:0000256" key="5">
    <source>
        <dbReference type="PIRSR" id="PIRSR602717-51"/>
    </source>
</evidence>